<reference evidence="3" key="1">
    <citation type="submission" date="2016-10" db="EMBL/GenBank/DDBJ databases">
        <authorList>
            <person name="Varghese N."/>
            <person name="Submissions S."/>
        </authorList>
    </citation>
    <scope>NUCLEOTIDE SEQUENCE [LARGE SCALE GENOMIC DNA]</scope>
    <source>
        <strain evidence="3">IBRC-M 10760</strain>
    </source>
</reference>
<gene>
    <name evidence="2" type="ORF">SAMN05216218_101396</name>
</gene>
<name>A0A1G7FXN8_9EURY</name>
<dbReference type="Proteomes" id="UP000199076">
    <property type="component" value="Unassembled WGS sequence"/>
</dbReference>
<dbReference type="Pfam" id="PF20576">
    <property type="entry name" value="HEWD"/>
    <property type="match status" value="1"/>
</dbReference>
<dbReference type="EMBL" id="FNBK01000001">
    <property type="protein sequence ID" value="SDE80629.1"/>
    <property type="molecule type" value="Genomic_DNA"/>
</dbReference>
<dbReference type="STRING" id="660518.SAMN05216218_101396"/>
<sequence length="59" mass="6925">MAEVIPPTERVCERCGRHDRWDEERDTWIIVTEGDEKAVGNPHCLHEWDINGDYNPFEG</sequence>
<keyword evidence="3" id="KW-1185">Reference proteome</keyword>
<organism evidence="2 3">
    <name type="scientific">Halorientalis regularis</name>
    <dbReference type="NCBI Taxonomy" id="660518"/>
    <lineage>
        <taxon>Archaea</taxon>
        <taxon>Methanobacteriati</taxon>
        <taxon>Methanobacteriota</taxon>
        <taxon>Stenosarchaea group</taxon>
        <taxon>Halobacteria</taxon>
        <taxon>Halobacteriales</taxon>
        <taxon>Haloarculaceae</taxon>
        <taxon>Halorientalis</taxon>
    </lineage>
</organism>
<dbReference type="RefSeq" id="WP_092687250.1">
    <property type="nucleotide sequence ID" value="NZ_FNBK01000001.1"/>
</dbReference>
<evidence type="ECO:0000313" key="2">
    <source>
        <dbReference type="EMBL" id="SDE80629.1"/>
    </source>
</evidence>
<proteinExistence type="predicted"/>
<evidence type="ECO:0000313" key="3">
    <source>
        <dbReference type="Proteomes" id="UP000199076"/>
    </source>
</evidence>
<feature type="domain" description="HEWD" evidence="1">
    <location>
        <begin position="2"/>
        <end position="58"/>
    </location>
</feature>
<evidence type="ECO:0000259" key="1">
    <source>
        <dbReference type="Pfam" id="PF20576"/>
    </source>
</evidence>
<dbReference type="OrthoDB" id="212207at2157"/>
<dbReference type="AlphaFoldDB" id="A0A1G7FXN8"/>
<protein>
    <recommendedName>
        <fullName evidence="1">HEWD domain-containing protein</fullName>
    </recommendedName>
</protein>
<accession>A0A1G7FXN8</accession>
<dbReference type="InterPro" id="IPR046782">
    <property type="entry name" value="HEWD"/>
</dbReference>